<dbReference type="Proteomes" id="UP000266172">
    <property type="component" value="Unassembled WGS sequence"/>
</dbReference>
<keyword evidence="7" id="KW-0032">Aminotransferase</keyword>
<dbReference type="RefSeq" id="WP_118097906.1">
    <property type="nucleotide sequence ID" value="NZ_QRVL01000013.1"/>
</dbReference>
<dbReference type="CDD" id="cd00609">
    <property type="entry name" value="AAT_like"/>
    <property type="match status" value="1"/>
</dbReference>
<dbReference type="EC" id="4.4.1.13" evidence="2"/>
<evidence type="ECO:0000256" key="4">
    <source>
        <dbReference type="ARBA" id="ARBA00023239"/>
    </source>
</evidence>
<accession>A0A395V4C4</accession>
<dbReference type="InterPro" id="IPR051798">
    <property type="entry name" value="Class-II_PLP-Dep_Aminotrans"/>
</dbReference>
<dbReference type="AlphaFoldDB" id="A0A395V4C4"/>
<sequence length="396" mass="44839">MAEKNLDFDTVIDRTHTNSLKYDFAVQRGKPKDVLPLWVADMDFQVSSYIQEALSGSVAHGIFGYSEAEGSYFEAVAGWMSRHYGWNVEENWLVKTPGIVFALAQAVRAFTEPGDAVLLQQPVYYPFSQVIRDNGRKIVDNTLVQGEDGRYRIDFTDFEEKIRSCKVKLFFLCNPHNPVGRVWTKEELLRLGDICERYGVIVVSDEIHADFVFEGSHQVLAGLEESYRKFVVTCTAPSKTFNLAGLQVSNIFIPDDALRRKFEQAVGASGYSQLNTMGLVACEAAYRHGEEWYEAVKAYIRENLAYAQHFLEEQIPQVKAVEPEGMYLLWVDFRSLGLSRRELEDLIVKKAGLWLDSGDIFGAAGRGFERINVACPRSVLTEALERLARAVRECVK</sequence>
<evidence type="ECO:0000256" key="2">
    <source>
        <dbReference type="ARBA" id="ARBA00012224"/>
    </source>
</evidence>
<organism evidence="7 8">
    <name type="scientific">Roseburia hominis</name>
    <dbReference type="NCBI Taxonomy" id="301301"/>
    <lineage>
        <taxon>Bacteria</taxon>
        <taxon>Bacillati</taxon>
        <taxon>Bacillota</taxon>
        <taxon>Clostridia</taxon>
        <taxon>Lachnospirales</taxon>
        <taxon>Lachnospiraceae</taxon>
        <taxon>Roseburia</taxon>
    </lineage>
</organism>
<dbReference type="Pfam" id="PF00155">
    <property type="entry name" value="Aminotran_1_2"/>
    <property type="match status" value="1"/>
</dbReference>
<comment type="similarity">
    <text evidence="5">Belongs to the class-II pyridoxal-phosphate-dependent aminotransferase family. MalY/PatB cystathionine beta-lyase subfamily.</text>
</comment>
<keyword evidence="3" id="KW-0663">Pyridoxal phosphate</keyword>
<keyword evidence="7" id="KW-0808">Transferase</keyword>
<comment type="caution">
    <text evidence="7">The sequence shown here is derived from an EMBL/GenBank/DDBJ whole genome shotgun (WGS) entry which is preliminary data.</text>
</comment>
<keyword evidence="4" id="KW-0456">Lyase</keyword>
<dbReference type="InterPro" id="IPR004839">
    <property type="entry name" value="Aminotransferase_I/II_large"/>
</dbReference>
<dbReference type="InterPro" id="IPR015424">
    <property type="entry name" value="PyrdxlP-dep_Trfase"/>
</dbReference>
<dbReference type="NCBIfam" id="TIGR04350">
    <property type="entry name" value="C_S_lyase_PatB"/>
    <property type="match status" value="1"/>
</dbReference>
<feature type="domain" description="Aminotransferase class I/classII large" evidence="6">
    <location>
        <begin position="60"/>
        <end position="387"/>
    </location>
</feature>
<comment type="cofactor">
    <cofactor evidence="1">
        <name>pyridoxal 5'-phosphate</name>
        <dbReference type="ChEBI" id="CHEBI:597326"/>
    </cofactor>
</comment>
<dbReference type="PANTHER" id="PTHR43525:SF1">
    <property type="entry name" value="PROTEIN MALY"/>
    <property type="match status" value="1"/>
</dbReference>
<dbReference type="Gene3D" id="3.40.640.10">
    <property type="entry name" value="Type I PLP-dependent aspartate aminotransferase-like (Major domain)"/>
    <property type="match status" value="1"/>
</dbReference>
<dbReference type="InterPro" id="IPR015422">
    <property type="entry name" value="PyrdxlP-dep_Trfase_small"/>
</dbReference>
<evidence type="ECO:0000256" key="1">
    <source>
        <dbReference type="ARBA" id="ARBA00001933"/>
    </source>
</evidence>
<proteinExistence type="inferred from homology"/>
<dbReference type="EMBL" id="QRVL01000013">
    <property type="protein sequence ID" value="RGS37924.1"/>
    <property type="molecule type" value="Genomic_DNA"/>
</dbReference>
<evidence type="ECO:0000259" key="6">
    <source>
        <dbReference type="Pfam" id="PF00155"/>
    </source>
</evidence>
<gene>
    <name evidence="7" type="ORF">DWX93_12865</name>
</gene>
<name>A0A395V4C4_9FIRM</name>
<dbReference type="GO" id="GO:0047804">
    <property type="term" value="F:cysteine-S-conjugate beta-lyase activity"/>
    <property type="evidence" value="ECO:0007669"/>
    <property type="project" value="UniProtKB-EC"/>
</dbReference>
<dbReference type="InterPro" id="IPR015421">
    <property type="entry name" value="PyrdxlP-dep_Trfase_major"/>
</dbReference>
<dbReference type="Gene3D" id="3.90.1150.10">
    <property type="entry name" value="Aspartate Aminotransferase, domain 1"/>
    <property type="match status" value="1"/>
</dbReference>
<evidence type="ECO:0000313" key="7">
    <source>
        <dbReference type="EMBL" id="RGS37924.1"/>
    </source>
</evidence>
<reference evidence="7 8" key="1">
    <citation type="submission" date="2018-08" db="EMBL/GenBank/DDBJ databases">
        <title>A genome reference for cultivated species of the human gut microbiota.</title>
        <authorList>
            <person name="Zou Y."/>
            <person name="Xue W."/>
            <person name="Luo G."/>
        </authorList>
    </citation>
    <scope>NUCLEOTIDE SEQUENCE [LARGE SCALE GENOMIC DNA]</scope>
    <source>
        <strain evidence="7 8">AF22-12AC</strain>
    </source>
</reference>
<dbReference type="SUPFAM" id="SSF53383">
    <property type="entry name" value="PLP-dependent transferases"/>
    <property type="match status" value="1"/>
</dbReference>
<dbReference type="GO" id="GO:0008483">
    <property type="term" value="F:transaminase activity"/>
    <property type="evidence" value="ECO:0007669"/>
    <property type="project" value="UniProtKB-KW"/>
</dbReference>
<evidence type="ECO:0000313" key="8">
    <source>
        <dbReference type="Proteomes" id="UP000266172"/>
    </source>
</evidence>
<dbReference type="PANTHER" id="PTHR43525">
    <property type="entry name" value="PROTEIN MALY"/>
    <property type="match status" value="1"/>
</dbReference>
<dbReference type="GO" id="GO:0030170">
    <property type="term" value="F:pyridoxal phosphate binding"/>
    <property type="evidence" value="ECO:0007669"/>
    <property type="project" value="InterPro"/>
</dbReference>
<dbReference type="InterPro" id="IPR027619">
    <property type="entry name" value="C-S_lyase_PatB-like"/>
</dbReference>
<evidence type="ECO:0000256" key="3">
    <source>
        <dbReference type="ARBA" id="ARBA00022898"/>
    </source>
</evidence>
<protein>
    <recommendedName>
        <fullName evidence="2">cysteine-S-conjugate beta-lyase</fullName>
        <ecNumber evidence="2">4.4.1.13</ecNumber>
    </recommendedName>
</protein>
<evidence type="ECO:0000256" key="5">
    <source>
        <dbReference type="ARBA" id="ARBA00037974"/>
    </source>
</evidence>